<dbReference type="STRING" id="240176.A8NZ85"/>
<comment type="caution">
    <text evidence="1">The sequence shown here is derived from an EMBL/GenBank/DDBJ whole genome shotgun (WGS) entry which is preliminary data.</text>
</comment>
<dbReference type="OMA" id="WGHVELE"/>
<dbReference type="AlphaFoldDB" id="A8NZ85"/>
<dbReference type="EMBL" id="AACS02000005">
    <property type="protein sequence ID" value="EAU84188.1"/>
    <property type="molecule type" value="Genomic_DNA"/>
</dbReference>
<name>A8NZ85_COPC7</name>
<evidence type="ECO:0000313" key="1">
    <source>
        <dbReference type="EMBL" id="EAU84188.1"/>
    </source>
</evidence>
<protein>
    <submittedName>
        <fullName evidence="1">Uncharacterized protein</fullName>
    </submittedName>
</protein>
<organism evidence="1 2">
    <name type="scientific">Coprinopsis cinerea (strain Okayama-7 / 130 / ATCC MYA-4618 / FGSC 9003)</name>
    <name type="common">Inky cap fungus</name>
    <name type="synonym">Hormographiella aspergillata</name>
    <dbReference type="NCBI Taxonomy" id="240176"/>
    <lineage>
        <taxon>Eukaryota</taxon>
        <taxon>Fungi</taxon>
        <taxon>Dikarya</taxon>
        <taxon>Basidiomycota</taxon>
        <taxon>Agaricomycotina</taxon>
        <taxon>Agaricomycetes</taxon>
        <taxon>Agaricomycetidae</taxon>
        <taxon>Agaricales</taxon>
        <taxon>Agaricineae</taxon>
        <taxon>Psathyrellaceae</taxon>
        <taxon>Coprinopsis</taxon>
    </lineage>
</organism>
<dbReference type="VEuPathDB" id="FungiDB:CC1G_13378"/>
<sequence>MSFVGIPRNKDNYDEVEIYRMSDLMRYDPVRLSVPGLVFTAILGGGDYDPNGLEGVTVDTAYRLAGSNELIRGLWEGVKGDNGQPKLEQWRDALRNELTTNSQHLLKTRRPLVATYVTEHFPDTEIVRRYTDPLTTHCPNDGGPSNRVSNWGTRLPDMAALTKLICEHWNWNWQELYNFYRKSVWPGTCIRQLLEPELAARKARSECLDHRSLHKIYGCVEPRPEGLSFDVYKIRSSITGVLVPAIKAFMSANCLEAPPSNSHIIFSQLQIPAPVIDYMVPKLAESTSPTSTTAGRKRKNIESE</sequence>
<dbReference type="Proteomes" id="UP000001861">
    <property type="component" value="Unassembled WGS sequence"/>
</dbReference>
<dbReference type="OrthoDB" id="3005703at2759"/>
<dbReference type="SUPFAM" id="SSF47807">
    <property type="entry name" value="5' to 3' exonuclease, C-terminal subdomain"/>
    <property type="match status" value="1"/>
</dbReference>
<dbReference type="GeneID" id="6014192"/>
<dbReference type="KEGG" id="cci:CC1G_13378"/>
<proteinExistence type="predicted"/>
<dbReference type="InParanoid" id="A8NZ85"/>
<evidence type="ECO:0000313" key="2">
    <source>
        <dbReference type="Proteomes" id="UP000001861"/>
    </source>
</evidence>
<accession>A8NZ85</accession>
<reference evidence="1 2" key="1">
    <citation type="journal article" date="2010" name="Proc. Natl. Acad. Sci. U.S.A.">
        <title>Insights into evolution of multicellular fungi from the assembled chromosomes of the mushroom Coprinopsis cinerea (Coprinus cinereus).</title>
        <authorList>
            <person name="Stajich J.E."/>
            <person name="Wilke S.K."/>
            <person name="Ahren D."/>
            <person name="Au C.H."/>
            <person name="Birren B.W."/>
            <person name="Borodovsky M."/>
            <person name="Burns C."/>
            <person name="Canback B."/>
            <person name="Casselton L.A."/>
            <person name="Cheng C.K."/>
            <person name="Deng J."/>
            <person name="Dietrich F.S."/>
            <person name="Fargo D.C."/>
            <person name="Farman M.L."/>
            <person name="Gathman A.C."/>
            <person name="Goldberg J."/>
            <person name="Guigo R."/>
            <person name="Hoegger P.J."/>
            <person name="Hooker J.B."/>
            <person name="Huggins A."/>
            <person name="James T.Y."/>
            <person name="Kamada T."/>
            <person name="Kilaru S."/>
            <person name="Kodira C."/>
            <person name="Kues U."/>
            <person name="Kupfer D."/>
            <person name="Kwan H.S."/>
            <person name="Lomsadze A."/>
            <person name="Li W."/>
            <person name="Lilly W.W."/>
            <person name="Ma L.J."/>
            <person name="Mackey A.J."/>
            <person name="Manning G."/>
            <person name="Martin F."/>
            <person name="Muraguchi H."/>
            <person name="Natvig D.O."/>
            <person name="Palmerini H."/>
            <person name="Ramesh M.A."/>
            <person name="Rehmeyer C.J."/>
            <person name="Roe B.A."/>
            <person name="Shenoy N."/>
            <person name="Stanke M."/>
            <person name="Ter-Hovhannisyan V."/>
            <person name="Tunlid A."/>
            <person name="Velagapudi R."/>
            <person name="Vision T.J."/>
            <person name="Zeng Q."/>
            <person name="Zolan M.E."/>
            <person name="Pukkila P.J."/>
        </authorList>
    </citation>
    <scope>NUCLEOTIDE SEQUENCE [LARGE SCALE GENOMIC DNA]</scope>
    <source>
        <strain evidence="2">Okayama-7 / 130 / ATCC MYA-4618 / FGSC 9003</strain>
    </source>
</reference>
<dbReference type="RefSeq" id="XP_001837630.1">
    <property type="nucleotide sequence ID" value="XM_001837578.1"/>
</dbReference>
<gene>
    <name evidence="1" type="ORF">CC1G_13378</name>
</gene>
<keyword evidence="2" id="KW-1185">Reference proteome</keyword>
<dbReference type="InterPro" id="IPR036279">
    <property type="entry name" value="5-3_exonuclease_C_sf"/>
</dbReference>